<comment type="caution">
    <text evidence="2">The sequence shown here is derived from an EMBL/GenBank/DDBJ whole genome shotgun (WGS) entry which is preliminary data.</text>
</comment>
<evidence type="ECO:0000256" key="1">
    <source>
        <dbReference type="SAM" id="Phobius"/>
    </source>
</evidence>
<organism evidence="2 3">
    <name type="scientific">Capnocytophaga leadbetteri</name>
    <dbReference type="NCBI Taxonomy" id="327575"/>
    <lineage>
        <taxon>Bacteria</taxon>
        <taxon>Pseudomonadati</taxon>
        <taxon>Bacteroidota</taxon>
        <taxon>Flavobacteriia</taxon>
        <taxon>Flavobacteriales</taxon>
        <taxon>Flavobacteriaceae</taxon>
        <taxon>Capnocytophaga</taxon>
    </lineage>
</organism>
<evidence type="ECO:0000313" key="2">
    <source>
        <dbReference type="EMBL" id="PTX06330.1"/>
    </source>
</evidence>
<keyword evidence="1" id="KW-0812">Transmembrane</keyword>
<reference evidence="2 3" key="1">
    <citation type="submission" date="2018-04" db="EMBL/GenBank/DDBJ databases">
        <title>Genomic Encyclopedia of Archaeal and Bacterial Type Strains, Phase II (KMG-II): from individual species to whole genera.</title>
        <authorList>
            <person name="Goeker M."/>
        </authorList>
    </citation>
    <scope>NUCLEOTIDE SEQUENCE [LARGE SCALE GENOMIC DNA]</scope>
    <source>
        <strain evidence="2 3">DSM 22902</strain>
    </source>
</reference>
<dbReference type="Proteomes" id="UP000243985">
    <property type="component" value="Unassembled WGS sequence"/>
</dbReference>
<sequence length="75" mass="8692">MEQNLLHKCFDLAVEALNLLADTFGTTYEAVNIYLYVFIQPLLTILLIVAIFFFHKKNNNLQMKIEKLLSNKTNS</sequence>
<dbReference type="GeneID" id="84580990"/>
<keyword evidence="1" id="KW-1133">Transmembrane helix</keyword>
<name>A0A2T5XTT2_9FLAO</name>
<evidence type="ECO:0000313" key="3">
    <source>
        <dbReference type="Proteomes" id="UP000243985"/>
    </source>
</evidence>
<dbReference type="AlphaFoldDB" id="A0A2T5XTT2"/>
<dbReference type="EMBL" id="QBKG01000008">
    <property type="protein sequence ID" value="PTX06330.1"/>
    <property type="molecule type" value="Genomic_DNA"/>
</dbReference>
<gene>
    <name evidence="2" type="ORF">C8P65_10885</name>
</gene>
<feature type="transmembrane region" description="Helical" evidence="1">
    <location>
        <begin position="33"/>
        <end position="54"/>
    </location>
</feature>
<proteinExistence type="predicted"/>
<protein>
    <submittedName>
        <fullName evidence="2">Uncharacterized protein</fullName>
    </submittedName>
</protein>
<accession>A0A2T5XTT2</accession>
<dbReference type="RefSeq" id="WP_107782368.1">
    <property type="nucleotide sequence ID" value="NZ_CAUQBY010000014.1"/>
</dbReference>
<keyword evidence="1" id="KW-0472">Membrane</keyword>